<dbReference type="InterPro" id="IPR018200">
    <property type="entry name" value="USP_CS"/>
</dbReference>
<dbReference type="GO" id="GO:0004843">
    <property type="term" value="F:cysteine-type deubiquitinase activity"/>
    <property type="evidence" value="ECO:0007669"/>
    <property type="project" value="UniProtKB-UniRule"/>
</dbReference>
<feature type="region of interest" description="Disordered" evidence="4">
    <location>
        <begin position="577"/>
        <end position="620"/>
    </location>
</feature>
<feature type="compositionally biased region" description="Polar residues" evidence="4">
    <location>
        <begin position="577"/>
        <end position="589"/>
    </location>
</feature>
<comment type="similarity">
    <text evidence="1 3">Belongs to the peptidase C19 family.</text>
</comment>
<evidence type="ECO:0000256" key="1">
    <source>
        <dbReference type="ARBA" id="ARBA00009085"/>
    </source>
</evidence>
<feature type="domain" description="USP" evidence="5">
    <location>
        <begin position="291"/>
        <end position="847"/>
    </location>
</feature>
<dbReference type="InterPro" id="IPR006615">
    <property type="entry name" value="Pept_C19_DUSP"/>
</dbReference>
<dbReference type="SUPFAM" id="SSF54001">
    <property type="entry name" value="Cysteine proteinases"/>
    <property type="match status" value="1"/>
</dbReference>
<dbReference type="SMART" id="SM00695">
    <property type="entry name" value="DUSP"/>
    <property type="match status" value="1"/>
</dbReference>
<dbReference type="PANTHER" id="PTHR21646">
    <property type="entry name" value="UBIQUITIN CARBOXYL-TERMINAL HYDROLASE"/>
    <property type="match status" value="1"/>
</dbReference>
<dbReference type="GO" id="GO:0006508">
    <property type="term" value="P:proteolysis"/>
    <property type="evidence" value="ECO:0007669"/>
    <property type="project" value="UniProtKB-KW"/>
</dbReference>
<name>A0A9Q0J5E9_9ROSI</name>
<dbReference type="Gene3D" id="3.30.2230.10">
    <property type="entry name" value="DUSP-like"/>
    <property type="match status" value="1"/>
</dbReference>
<comment type="caution">
    <text evidence="7">The sequence shown here is derived from an EMBL/GenBank/DDBJ whole genome shotgun (WGS) entry which is preliminary data.</text>
</comment>
<comment type="function">
    <text evidence="2 3">Recognizes and hydrolyzes the peptide bond at the C-terminal Gly of ubiquitin. Involved in the processing of poly-ubiquitin precursors as well as that of ubiquitinated proteins.</text>
</comment>
<evidence type="ECO:0000256" key="3">
    <source>
        <dbReference type="RuleBase" id="RU366025"/>
    </source>
</evidence>
<dbReference type="InterPro" id="IPR028889">
    <property type="entry name" value="USP"/>
</dbReference>
<dbReference type="OrthoDB" id="292964at2759"/>
<comment type="catalytic activity">
    <reaction evidence="3">
        <text>Thiol-dependent hydrolysis of ester, thioester, amide, peptide and isopeptide bonds formed by the C-terminal Gly of ubiquitin (a 76-residue protein attached to proteins as an intracellular targeting signal).</text>
        <dbReference type="EC" id="3.4.19.12"/>
    </reaction>
</comment>
<dbReference type="Proteomes" id="UP001141552">
    <property type="component" value="Unassembled WGS sequence"/>
</dbReference>
<dbReference type="GO" id="GO:0016579">
    <property type="term" value="P:protein deubiquitination"/>
    <property type="evidence" value="ECO:0007669"/>
    <property type="project" value="InterPro"/>
</dbReference>
<dbReference type="PROSITE" id="PS50235">
    <property type="entry name" value="USP_3"/>
    <property type="match status" value="1"/>
</dbReference>
<dbReference type="PROSITE" id="PS00973">
    <property type="entry name" value="USP_2"/>
    <property type="match status" value="1"/>
</dbReference>
<feature type="region of interest" description="Disordered" evidence="4">
    <location>
        <begin position="245"/>
        <end position="272"/>
    </location>
</feature>
<dbReference type="EC" id="3.4.19.12" evidence="3"/>
<protein>
    <recommendedName>
        <fullName evidence="3">Ubiquitin carboxyl-terminal hydrolase</fullName>
        <ecNumber evidence="3">3.4.19.12</ecNumber>
    </recommendedName>
</protein>
<evidence type="ECO:0000259" key="5">
    <source>
        <dbReference type="PROSITE" id="PS50235"/>
    </source>
</evidence>
<evidence type="ECO:0000313" key="8">
    <source>
        <dbReference type="Proteomes" id="UP001141552"/>
    </source>
</evidence>
<evidence type="ECO:0000256" key="4">
    <source>
        <dbReference type="SAM" id="MobiDB-lite"/>
    </source>
</evidence>
<dbReference type="Gene3D" id="3.90.70.10">
    <property type="entry name" value="Cysteine proteinases"/>
    <property type="match status" value="2"/>
</dbReference>
<dbReference type="EMBL" id="JAKUCV010006217">
    <property type="protein sequence ID" value="KAJ4828270.1"/>
    <property type="molecule type" value="Genomic_DNA"/>
</dbReference>
<keyword evidence="3" id="KW-0833">Ubl conjugation pathway</keyword>
<dbReference type="Pfam" id="PF00443">
    <property type="entry name" value="UCH"/>
    <property type="match status" value="1"/>
</dbReference>
<feature type="compositionally biased region" description="Polar residues" evidence="4">
    <location>
        <begin position="245"/>
        <end position="268"/>
    </location>
</feature>
<reference evidence="7" key="2">
    <citation type="journal article" date="2023" name="Plants (Basel)">
        <title>Annotation of the Turnera subulata (Passifloraceae) Draft Genome Reveals the S-Locus Evolved after the Divergence of Turneroideae from Passifloroideae in a Stepwise Manner.</title>
        <authorList>
            <person name="Henning P.M."/>
            <person name="Roalson E.H."/>
            <person name="Mir W."/>
            <person name="McCubbin A.G."/>
            <person name="Shore J.S."/>
        </authorList>
    </citation>
    <scope>NUCLEOTIDE SEQUENCE</scope>
    <source>
        <strain evidence="7">F60SS</strain>
    </source>
</reference>
<feature type="domain" description="DUSP" evidence="6">
    <location>
        <begin position="8"/>
        <end position="144"/>
    </location>
</feature>
<accession>A0A9Q0J5E9</accession>
<keyword evidence="8" id="KW-1185">Reference proteome</keyword>
<proteinExistence type="inferred from homology"/>
<dbReference type="Pfam" id="PF06337">
    <property type="entry name" value="DUSP"/>
    <property type="match status" value="1"/>
</dbReference>
<sequence length="868" mass="97791">MTEVSSELSPEEERLLIKDIALAAEASSKEGDTFFLITQKWWHHWISYVNQEEATNNAANTDAFSPSHTEQHSDFSKKPSIIDNSDLLYDAAAAPAAADSESHMGLEIHDTLLEGRDYVLLPQQVWNQLYSWYGGGPPLARKVISSGLSHMDFAVEVYPLRLQLLLLPKGENSTIRISKKETTGELHRRACEIFDLDMEQVCIWDYYGHRKHALMNDMDTTLDDANIQMDQDILVEVVNNVNGGFSSSKGPSRSCNRESSQSQNQTSLGREGENTYGISGVCTRGSSGGLTGLQNLGNTCFMNSAIQCLVHTPEFAKYFREDYHQEINWQNPLGMVGELALAFGDLLRKLWAPGRTPVAPRPFKTKLARFAPQFSGYNQHDSQELLAFLLDGLHEDLNRVKDKPYIKSKDADGRPDEEVADEYWANHIARNDSIIVDVCQGQYKSTLVCPVCNKVSVTFDPFMYLSLPLQSTTTRSITVTVFACDGRASPFPCTVIIPKHGRFRDLFQALSTACSLKSNEELKIAEVRNHSFQRFLEDPSMSLSTVKDDDHLAAYRIRKSDKKTLLLKLFHRRQEQAESVNHAETSDPSISAGASDACHEGVSGDGCSTPVSDSIDKDPSREGAFSKLPLQMAAENDTLIDLSVGEEKGIKLSATSTSLVVYIDWSQELLEKYDTRYLENLPEVFKYGPVNKKARTEPLSLYTCLEAFLREEPLVPEDMWYCPKCKEQRQASKKLDLWRLPEVLVIHLKRFSYSRSMKHKLETFVNFPVHDFDLTNYVANKNNTRRQLYELYALTNHYGGMGSGHYTAHIKLLDENRWYNFDDSHISPINEEDVKSAAAYVLFYRRVKTDSAVATGGQHGADNGSLHK</sequence>
<evidence type="ECO:0000313" key="7">
    <source>
        <dbReference type="EMBL" id="KAJ4828270.1"/>
    </source>
</evidence>
<keyword evidence="3 7" id="KW-0645">Protease</keyword>
<dbReference type="PANTHER" id="PTHR21646:SF18">
    <property type="entry name" value="UBIQUITIN CARBOXYL-TERMINAL HYDROLASE 5"/>
    <property type="match status" value="1"/>
</dbReference>
<evidence type="ECO:0000256" key="2">
    <source>
        <dbReference type="ARBA" id="ARBA00037450"/>
    </source>
</evidence>
<dbReference type="InterPro" id="IPR038765">
    <property type="entry name" value="Papain-like_cys_pep_sf"/>
</dbReference>
<organism evidence="7 8">
    <name type="scientific">Turnera subulata</name>
    <dbReference type="NCBI Taxonomy" id="218843"/>
    <lineage>
        <taxon>Eukaryota</taxon>
        <taxon>Viridiplantae</taxon>
        <taxon>Streptophyta</taxon>
        <taxon>Embryophyta</taxon>
        <taxon>Tracheophyta</taxon>
        <taxon>Spermatophyta</taxon>
        <taxon>Magnoliopsida</taxon>
        <taxon>eudicotyledons</taxon>
        <taxon>Gunneridae</taxon>
        <taxon>Pentapetalae</taxon>
        <taxon>rosids</taxon>
        <taxon>fabids</taxon>
        <taxon>Malpighiales</taxon>
        <taxon>Passifloraceae</taxon>
        <taxon>Turnera</taxon>
    </lineage>
</organism>
<reference evidence="7" key="1">
    <citation type="submission" date="2022-02" db="EMBL/GenBank/DDBJ databases">
        <authorList>
            <person name="Henning P.M."/>
            <person name="McCubbin A.G."/>
            <person name="Shore J.S."/>
        </authorList>
    </citation>
    <scope>NUCLEOTIDE SEQUENCE</scope>
    <source>
        <strain evidence="7">F60SS</strain>
        <tissue evidence="7">Leaves</tissue>
    </source>
</reference>
<dbReference type="InterPro" id="IPR050185">
    <property type="entry name" value="Ub_carboxyl-term_hydrolase"/>
</dbReference>
<dbReference type="InterPro" id="IPR001394">
    <property type="entry name" value="Peptidase_C19_UCH"/>
</dbReference>
<dbReference type="InterPro" id="IPR057372">
    <property type="entry name" value="Ubiquitin_UBP8/5"/>
</dbReference>
<keyword evidence="3" id="KW-0378">Hydrolase</keyword>
<evidence type="ECO:0000259" key="6">
    <source>
        <dbReference type="PROSITE" id="PS51283"/>
    </source>
</evidence>
<dbReference type="InterPro" id="IPR035927">
    <property type="entry name" value="DUSP-like_sf"/>
</dbReference>
<keyword evidence="3" id="KW-0788">Thiol protease</keyword>
<dbReference type="AlphaFoldDB" id="A0A9Q0J5E9"/>
<dbReference type="CDD" id="cd02674">
    <property type="entry name" value="Peptidase_C19R"/>
    <property type="match status" value="1"/>
</dbReference>
<gene>
    <name evidence="7" type="primary">UBP5</name>
    <name evidence="7" type="ORF">Tsubulata_028278</name>
</gene>
<dbReference type="PROSITE" id="PS00972">
    <property type="entry name" value="USP_1"/>
    <property type="match status" value="1"/>
</dbReference>
<dbReference type="PROSITE" id="PS51283">
    <property type="entry name" value="DUSP"/>
    <property type="match status" value="1"/>
</dbReference>
<dbReference type="Pfam" id="PF25242">
    <property type="entry name" value="Ubiquitin_UBP8"/>
    <property type="match status" value="1"/>
</dbReference>
<dbReference type="Gene3D" id="3.10.20.90">
    <property type="entry name" value="Phosphatidylinositol 3-kinase Catalytic Subunit, Chain A, domain 1"/>
    <property type="match status" value="1"/>
</dbReference>
<dbReference type="SUPFAM" id="SSF143791">
    <property type="entry name" value="DUSP-like"/>
    <property type="match status" value="1"/>
</dbReference>